<proteinExistence type="predicted"/>
<dbReference type="AlphaFoldDB" id="A0A1Y2CRU4"/>
<organism evidence="3 4">
    <name type="scientific">Rhizoclosmatium globosum</name>
    <dbReference type="NCBI Taxonomy" id="329046"/>
    <lineage>
        <taxon>Eukaryota</taxon>
        <taxon>Fungi</taxon>
        <taxon>Fungi incertae sedis</taxon>
        <taxon>Chytridiomycota</taxon>
        <taxon>Chytridiomycota incertae sedis</taxon>
        <taxon>Chytridiomycetes</taxon>
        <taxon>Chytridiales</taxon>
        <taxon>Chytriomycetaceae</taxon>
        <taxon>Rhizoclosmatium</taxon>
    </lineage>
</organism>
<accession>A0A1Y2CRU4</accession>
<evidence type="ECO:0000256" key="1">
    <source>
        <dbReference type="SAM" id="MobiDB-lite"/>
    </source>
</evidence>
<dbReference type="PANTHER" id="PTHR22949">
    <property type="entry name" value="WHITE COLLAR 2 PROTEIN WC2"/>
    <property type="match status" value="1"/>
</dbReference>
<keyword evidence="4" id="KW-1185">Reference proteome</keyword>
<feature type="domain" description="DUF8032" evidence="2">
    <location>
        <begin position="58"/>
        <end position="151"/>
    </location>
</feature>
<gene>
    <name evidence="3" type="ORF">BCR33DRAFT_713876</name>
</gene>
<feature type="domain" description="DUF8032" evidence="2">
    <location>
        <begin position="387"/>
        <end position="486"/>
    </location>
</feature>
<comment type="caution">
    <text evidence="3">The sequence shown here is derived from an EMBL/GenBank/DDBJ whole genome shotgun (WGS) entry which is preliminary data.</text>
</comment>
<dbReference type="PANTHER" id="PTHR22949:SF0">
    <property type="entry name" value="RE27538P"/>
    <property type="match status" value="1"/>
</dbReference>
<dbReference type="InterPro" id="IPR058345">
    <property type="entry name" value="DUF8032"/>
</dbReference>
<dbReference type="OrthoDB" id="5599902at2759"/>
<feature type="region of interest" description="Disordered" evidence="1">
    <location>
        <begin position="334"/>
        <end position="359"/>
    </location>
</feature>
<feature type="compositionally biased region" description="Polar residues" evidence="1">
    <location>
        <begin position="1"/>
        <end position="11"/>
    </location>
</feature>
<evidence type="ECO:0000313" key="4">
    <source>
        <dbReference type="Proteomes" id="UP000193642"/>
    </source>
</evidence>
<sequence length="489" mass="53619">MAPTKDSSIGSNKRGRAASLSDDSAPAPKQRRTGKGSASATSVPATIPTVSKREDGVEWIAFTYEVKGASMQFEIRTDIDALDENDMDPEWKAANCVYAGATVPKAAYKGNRYNYETSVNTIGWKLCHINPELCGKKGLIQRAVDSFRNRFDELRSRRVLRQEKFLNGSLRQRALIKSDDSSSTGKPAADENTVAATPLYRNPTELRTPLVTPYLQDNEDDTNAYQFHTLQQQLQLQQLSPNFLLQAQQTPHLASSSSAAMTPLTPFDAAFVSKFLQPLTPLTPRPDSLIGRHLSNKLRQPKTLSIETILSAKVNKLRIHVDIERVDAILASGSTVGTNSSSSSSTTISSTTPMASTTSSDGLMATQAFVCSAGAEDGKDSIKRFASSQAFRRGNCVFPRALDGLSLFLERVQETGLSALYEYIRPDGAIGCDIEALTARFEYEVLMNEVSWRIAVLNRKGLTCEEYGGNGCKELLQRALDTYRGKFLS</sequence>
<feature type="compositionally biased region" description="Low complexity" evidence="1">
    <location>
        <begin position="17"/>
        <end position="28"/>
    </location>
</feature>
<dbReference type="STRING" id="329046.A0A1Y2CRU4"/>
<dbReference type="Pfam" id="PF26087">
    <property type="entry name" value="DUF8032"/>
    <property type="match status" value="2"/>
</dbReference>
<reference evidence="3 4" key="1">
    <citation type="submission" date="2016-07" db="EMBL/GenBank/DDBJ databases">
        <title>Pervasive Adenine N6-methylation of Active Genes in Fungi.</title>
        <authorList>
            <consortium name="DOE Joint Genome Institute"/>
            <person name="Mondo S.J."/>
            <person name="Dannebaum R.O."/>
            <person name="Kuo R.C."/>
            <person name="Labutti K."/>
            <person name="Haridas S."/>
            <person name="Kuo A."/>
            <person name="Salamov A."/>
            <person name="Ahrendt S.R."/>
            <person name="Lipzen A."/>
            <person name="Sullivan W."/>
            <person name="Andreopoulos W.B."/>
            <person name="Clum A."/>
            <person name="Lindquist E."/>
            <person name="Daum C."/>
            <person name="Ramamoorthy G.K."/>
            <person name="Gryganskyi A."/>
            <person name="Culley D."/>
            <person name="Magnuson J.K."/>
            <person name="James T.Y."/>
            <person name="O'Malley M.A."/>
            <person name="Stajich J.E."/>
            <person name="Spatafora J.W."/>
            <person name="Visel A."/>
            <person name="Grigoriev I.V."/>
        </authorList>
    </citation>
    <scope>NUCLEOTIDE SEQUENCE [LARGE SCALE GENOMIC DNA]</scope>
    <source>
        <strain evidence="3 4">JEL800</strain>
    </source>
</reference>
<name>A0A1Y2CRU4_9FUNG</name>
<protein>
    <recommendedName>
        <fullName evidence="2">DUF8032 domain-containing protein</fullName>
    </recommendedName>
</protein>
<dbReference type="EMBL" id="MCGO01000009">
    <property type="protein sequence ID" value="ORY49564.1"/>
    <property type="molecule type" value="Genomic_DNA"/>
</dbReference>
<dbReference type="Proteomes" id="UP000193642">
    <property type="component" value="Unassembled WGS sequence"/>
</dbReference>
<evidence type="ECO:0000313" key="3">
    <source>
        <dbReference type="EMBL" id="ORY49564.1"/>
    </source>
</evidence>
<feature type="region of interest" description="Disordered" evidence="1">
    <location>
        <begin position="1"/>
        <end position="47"/>
    </location>
</feature>
<evidence type="ECO:0000259" key="2">
    <source>
        <dbReference type="Pfam" id="PF26087"/>
    </source>
</evidence>